<evidence type="ECO:0000313" key="3">
    <source>
        <dbReference type="Proteomes" id="UP001175226"/>
    </source>
</evidence>
<evidence type="ECO:0000313" key="2">
    <source>
        <dbReference type="EMBL" id="KAK0437649.1"/>
    </source>
</evidence>
<organism evidence="2 3">
    <name type="scientific">Armillaria borealis</name>
    <dbReference type="NCBI Taxonomy" id="47425"/>
    <lineage>
        <taxon>Eukaryota</taxon>
        <taxon>Fungi</taxon>
        <taxon>Dikarya</taxon>
        <taxon>Basidiomycota</taxon>
        <taxon>Agaricomycotina</taxon>
        <taxon>Agaricomycetes</taxon>
        <taxon>Agaricomycetidae</taxon>
        <taxon>Agaricales</taxon>
        <taxon>Marasmiineae</taxon>
        <taxon>Physalacriaceae</taxon>
        <taxon>Armillaria</taxon>
    </lineage>
</organism>
<feature type="region of interest" description="Disordered" evidence="1">
    <location>
        <begin position="288"/>
        <end position="435"/>
    </location>
</feature>
<gene>
    <name evidence="2" type="ORF">EV421DRAFT_1738881</name>
</gene>
<feature type="compositionally biased region" description="Polar residues" evidence="1">
    <location>
        <begin position="371"/>
        <end position="381"/>
    </location>
</feature>
<evidence type="ECO:0000256" key="1">
    <source>
        <dbReference type="SAM" id="MobiDB-lite"/>
    </source>
</evidence>
<comment type="caution">
    <text evidence="2">The sequence shown here is derived from an EMBL/GenBank/DDBJ whole genome shotgun (WGS) entry which is preliminary data.</text>
</comment>
<name>A0AA39JA76_9AGAR</name>
<feature type="compositionally biased region" description="Low complexity" evidence="1">
    <location>
        <begin position="288"/>
        <end position="310"/>
    </location>
</feature>
<proteinExistence type="predicted"/>
<feature type="compositionally biased region" description="Polar residues" evidence="1">
    <location>
        <begin position="391"/>
        <end position="407"/>
    </location>
</feature>
<dbReference type="AlphaFoldDB" id="A0AA39JA76"/>
<dbReference type="EMBL" id="JAUEPT010000047">
    <property type="protein sequence ID" value="KAK0437649.1"/>
    <property type="molecule type" value="Genomic_DNA"/>
</dbReference>
<protein>
    <submittedName>
        <fullName evidence="2">Uncharacterized protein</fullName>
    </submittedName>
</protein>
<keyword evidence="3" id="KW-1185">Reference proteome</keyword>
<reference evidence="2" key="1">
    <citation type="submission" date="2023-06" db="EMBL/GenBank/DDBJ databases">
        <authorList>
            <consortium name="Lawrence Berkeley National Laboratory"/>
            <person name="Ahrendt S."/>
            <person name="Sahu N."/>
            <person name="Indic B."/>
            <person name="Wong-Bajracharya J."/>
            <person name="Merenyi Z."/>
            <person name="Ke H.-M."/>
            <person name="Monk M."/>
            <person name="Kocsube S."/>
            <person name="Drula E."/>
            <person name="Lipzen A."/>
            <person name="Balint B."/>
            <person name="Henrissat B."/>
            <person name="Andreopoulos B."/>
            <person name="Martin F.M."/>
            <person name="Harder C.B."/>
            <person name="Rigling D."/>
            <person name="Ford K.L."/>
            <person name="Foster G.D."/>
            <person name="Pangilinan J."/>
            <person name="Papanicolaou A."/>
            <person name="Barry K."/>
            <person name="LaButti K."/>
            <person name="Viragh M."/>
            <person name="Koriabine M."/>
            <person name="Yan M."/>
            <person name="Riley R."/>
            <person name="Champramary S."/>
            <person name="Plett K.L."/>
            <person name="Tsai I.J."/>
            <person name="Slot J."/>
            <person name="Sipos G."/>
            <person name="Plett J."/>
            <person name="Nagy L.G."/>
            <person name="Grigoriev I.V."/>
        </authorList>
    </citation>
    <scope>NUCLEOTIDE SEQUENCE</scope>
    <source>
        <strain evidence="2">FPL87.14</strain>
    </source>
</reference>
<feature type="compositionally biased region" description="Basic residues" evidence="1">
    <location>
        <begin position="409"/>
        <end position="419"/>
    </location>
</feature>
<accession>A0AA39JA76</accession>
<dbReference type="Proteomes" id="UP001175226">
    <property type="component" value="Unassembled WGS sequence"/>
</dbReference>
<sequence>MATPTYQLDTQRQQLLASSNYTASSTFSASHEWVADGSADILSTTAAANSTDPAATPQHAKISIVGRVLGGPRFLKLKDVGNYNDQYMSMSASKWVIHLGKPTGTIYEEDWALSLSNVRAFKERIATSRGINMLVYTPNDAPKDLRATAPCFVPNEVEDDDKALVAYKSKIQPRFRGEYDDLSPWWKLNELRIVNAKGFRVPAGVPQEKSMEKSLVILTFTITHNYISSSKVDSFSAIIDKVRVLIPGICYDDHVQANANTPPAVAPTNIPQAPPVLTVTTVTIGTGPSASTAASNVGNNTNNNTAGMSADITSTDALDEGGLPGTETDVSEVGKAQNQNETEVTADGGLMKENSAGSTAAPKDTAAGTAETDSGNSNAVKENSGPDLGENLQQGEQSIPGTENAKQVNKGKKPVKSTKRKADSVGETSAKKSRA</sequence>